<accession>A0ABV4TPY4</accession>
<comment type="caution">
    <text evidence="2">The sequence shown here is derived from an EMBL/GenBank/DDBJ whole genome shotgun (WGS) entry which is preliminary data.</text>
</comment>
<dbReference type="SUPFAM" id="SSF52096">
    <property type="entry name" value="ClpP/crotonase"/>
    <property type="match status" value="1"/>
</dbReference>
<dbReference type="InterPro" id="IPR001753">
    <property type="entry name" value="Enoyl-CoA_hydra/iso"/>
</dbReference>
<dbReference type="NCBIfam" id="NF006452">
    <property type="entry name" value="PRK08788.1"/>
    <property type="match status" value="1"/>
</dbReference>
<dbReference type="RefSeq" id="WP_373654173.1">
    <property type="nucleotide sequence ID" value="NZ_JBGUAW010000001.1"/>
</dbReference>
<protein>
    <submittedName>
        <fullName evidence="2">Crotonase/enoyl-CoA hydratase family protein</fullName>
    </submittedName>
</protein>
<reference evidence="2 3" key="1">
    <citation type="submission" date="2024-08" db="EMBL/GenBank/DDBJ databases">
        <title>Whole-genome sequencing of halo(alkali)philic microorganisms from hypersaline lakes.</title>
        <authorList>
            <person name="Sorokin D.Y."/>
            <person name="Merkel A.Y."/>
            <person name="Messina E."/>
            <person name="Yakimov M."/>
        </authorList>
    </citation>
    <scope>NUCLEOTIDE SEQUENCE [LARGE SCALE GENOMIC DNA]</scope>
    <source>
        <strain evidence="2 3">Cl-TMA</strain>
    </source>
</reference>
<dbReference type="EMBL" id="JBGUAW010000001">
    <property type="protein sequence ID" value="MFA9459385.1"/>
    <property type="molecule type" value="Genomic_DNA"/>
</dbReference>
<sequence>MSNLVRFPEASHVYQHSEVQLDHDLGAAILNMAPQPRPSFTPALLADIEAFQQEVADRIRQQQAQGRTPDIRYTVLASNLEGIYNFGGDLNRFVELIRAGDRQGLLDYALACVRAGHQFSVGLDLPVTSLALIEGRAQGGGFEAALSCNVLIAERGTQMGFPEVLFNLFPGMGAYSYLSRRIAPSLAERMILSGRLYEAEELYEMGAVDVLAEPGEGRETLAEYIREAEKHNSVHGLLRRIHSAHNRVPFEELRDITELWVDSALRLSERELRTMERLVRAQDRRISVDANQAR</sequence>
<dbReference type="Gene3D" id="6.20.390.30">
    <property type="match status" value="1"/>
</dbReference>
<dbReference type="CDD" id="cd06558">
    <property type="entry name" value="crotonase-like"/>
    <property type="match status" value="1"/>
</dbReference>
<dbReference type="PANTHER" id="PTHR11941">
    <property type="entry name" value="ENOYL-COA HYDRATASE-RELATED"/>
    <property type="match status" value="1"/>
</dbReference>
<keyword evidence="3" id="KW-1185">Reference proteome</keyword>
<dbReference type="InterPro" id="IPR029045">
    <property type="entry name" value="ClpP/crotonase-like_dom_sf"/>
</dbReference>
<dbReference type="Proteomes" id="UP001575181">
    <property type="component" value="Unassembled WGS sequence"/>
</dbReference>
<evidence type="ECO:0000313" key="2">
    <source>
        <dbReference type="EMBL" id="MFA9459385.1"/>
    </source>
</evidence>
<gene>
    <name evidence="2" type="ORF">ACERLL_00920</name>
</gene>
<proteinExistence type="inferred from homology"/>
<dbReference type="Pfam" id="PF00378">
    <property type="entry name" value="ECH_1"/>
    <property type="match status" value="1"/>
</dbReference>
<dbReference type="Gene3D" id="3.90.226.10">
    <property type="entry name" value="2-enoyl-CoA Hydratase, Chain A, domain 1"/>
    <property type="match status" value="1"/>
</dbReference>
<organism evidence="2 3">
    <name type="scientific">Thiohalorhabdus methylotrophus</name>
    <dbReference type="NCBI Taxonomy" id="3242694"/>
    <lineage>
        <taxon>Bacteria</taxon>
        <taxon>Pseudomonadati</taxon>
        <taxon>Pseudomonadota</taxon>
        <taxon>Gammaproteobacteria</taxon>
        <taxon>Thiohalorhabdales</taxon>
        <taxon>Thiohalorhabdaceae</taxon>
        <taxon>Thiohalorhabdus</taxon>
    </lineage>
</organism>
<dbReference type="PANTHER" id="PTHR11941:SF54">
    <property type="entry name" value="ENOYL-COA HYDRATASE, MITOCHONDRIAL"/>
    <property type="match status" value="1"/>
</dbReference>
<evidence type="ECO:0000256" key="1">
    <source>
        <dbReference type="ARBA" id="ARBA00005254"/>
    </source>
</evidence>
<comment type="similarity">
    <text evidence="1">Belongs to the enoyl-CoA hydratase/isomerase family.</text>
</comment>
<name>A0ABV4TPY4_9GAMM</name>
<evidence type="ECO:0000313" key="3">
    <source>
        <dbReference type="Proteomes" id="UP001575181"/>
    </source>
</evidence>